<dbReference type="Pfam" id="PF03350">
    <property type="entry name" value="UPF0114"/>
    <property type="match status" value="1"/>
</dbReference>
<comment type="caution">
    <text evidence="2">The sequence shown here is derived from an EMBL/GenBank/DDBJ whole genome shotgun (WGS) entry which is preliminary data.</text>
</comment>
<name>A0A8S9T2R7_9CYAN</name>
<keyword evidence="1" id="KW-0472">Membrane</keyword>
<dbReference type="PIRSF" id="PIRSF026509">
    <property type="entry name" value="UCP026509"/>
    <property type="match status" value="1"/>
</dbReference>
<feature type="transmembrane region" description="Helical" evidence="1">
    <location>
        <begin position="12"/>
        <end position="38"/>
    </location>
</feature>
<organism evidence="2 3">
    <name type="scientific">Tolypothrix bouteillei VB521301</name>
    <dbReference type="NCBI Taxonomy" id="1479485"/>
    <lineage>
        <taxon>Bacteria</taxon>
        <taxon>Bacillati</taxon>
        <taxon>Cyanobacteriota</taxon>
        <taxon>Cyanophyceae</taxon>
        <taxon>Nostocales</taxon>
        <taxon>Tolypothrichaceae</taxon>
        <taxon>Tolypothrix</taxon>
    </lineage>
</organism>
<feature type="transmembrane region" description="Helical" evidence="1">
    <location>
        <begin position="112"/>
        <end position="131"/>
    </location>
</feature>
<evidence type="ECO:0000313" key="3">
    <source>
        <dbReference type="Proteomes" id="UP000029738"/>
    </source>
</evidence>
<dbReference type="PANTHER" id="PTHR31721:SF4">
    <property type="entry name" value="OS06G0710300 PROTEIN"/>
    <property type="match status" value="1"/>
</dbReference>
<dbReference type="OrthoDB" id="511404at2"/>
<dbReference type="InterPro" id="IPR005134">
    <property type="entry name" value="UPF0114"/>
</dbReference>
<feature type="transmembrane region" description="Helical" evidence="1">
    <location>
        <begin position="58"/>
        <end position="86"/>
    </location>
</feature>
<keyword evidence="1" id="KW-1133">Transmembrane helix</keyword>
<reference evidence="2" key="1">
    <citation type="journal article" date="2015" name="Genome Announc.">
        <title>Draft Genome Sequence of Tolypothrix boutellei Strain VB521301.</title>
        <authorList>
            <person name="Chandrababunaidu M.M."/>
            <person name="Singh D."/>
            <person name="Sen D."/>
            <person name="Bhan S."/>
            <person name="Das S."/>
            <person name="Gupta A."/>
            <person name="Adhikary S.P."/>
            <person name="Tripathy S."/>
        </authorList>
    </citation>
    <scope>NUCLEOTIDE SEQUENCE</scope>
    <source>
        <strain evidence="2">VB521301</strain>
    </source>
</reference>
<keyword evidence="1" id="KW-0812">Transmembrane</keyword>
<evidence type="ECO:0000313" key="2">
    <source>
        <dbReference type="EMBL" id="KAF3886386.1"/>
    </source>
</evidence>
<dbReference type="Proteomes" id="UP000029738">
    <property type="component" value="Unassembled WGS sequence"/>
</dbReference>
<dbReference type="RefSeq" id="WP_082051700.1">
    <property type="nucleotide sequence ID" value="NZ_JHEG04000001.1"/>
</dbReference>
<evidence type="ECO:0000256" key="1">
    <source>
        <dbReference type="SAM" id="Phobius"/>
    </source>
</evidence>
<proteinExistence type="predicted"/>
<keyword evidence="3" id="KW-1185">Reference proteome</keyword>
<accession>A0A8S9T2R7</accession>
<feature type="transmembrane region" description="Helical" evidence="1">
    <location>
        <begin position="137"/>
        <end position="156"/>
    </location>
</feature>
<dbReference type="PANTHER" id="PTHR31721">
    <property type="entry name" value="OS06G0710300 PROTEIN"/>
    <property type="match status" value="1"/>
</dbReference>
<dbReference type="EMBL" id="JHEG04000001">
    <property type="protein sequence ID" value="KAF3886386.1"/>
    <property type="molecule type" value="Genomic_DNA"/>
</dbReference>
<reference evidence="2" key="2">
    <citation type="submission" date="2019-11" db="EMBL/GenBank/DDBJ databases">
        <title>Improved Assembly of Tolypothrix boutellei genome.</title>
        <authorList>
            <person name="Sarangi A.N."/>
            <person name="Mukherjee M."/>
            <person name="Ghosh S."/>
            <person name="Singh D."/>
            <person name="Das A."/>
            <person name="Kant S."/>
            <person name="Prusty A."/>
            <person name="Tripathy S."/>
        </authorList>
    </citation>
    <scope>NUCLEOTIDE SEQUENCE</scope>
    <source>
        <strain evidence="2">VB521301</strain>
    </source>
</reference>
<gene>
    <name evidence="2" type="ORF">DA73_0400013540</name>
</gene>
<sequence length="194" mass="21498">MLLRNIIQNIFLACRVSILVPVMCLLLSGFALLVYGAAQTVITISLALRVGNLSGKEAKIMIISFIEIIDVFLLATVFYIAALGLYELFIDNRVKVPTWLEIRSIDDLKNKLASVVVVILGVVFLGQAVRWESGREILPFGLSVALVIATLTYFLGEKTKSEQMKKLLSSKGTKNLIYPNLENQVEGANNKEEH</sequence>
<dbReference type="AlphaFoldDB" id="A0A8S9T2R7"/>
<protein>
    <submittedName>
        <fullName evidence="2">YqhA family protein</fullName>
    </submittedName>
</protein>